<dbReference type="Gene3D" id="3.40.630.190">
    <property type="entry name" value="LCP protein"/>
    <property type="match status" value="1"/>
</dbReference>
<dbReference type="Proteomes" id="UP000233440">
    <property type="component" value="Unassembled WGS sequence"/>
</dbReference>
<protein>
    <recommendedName>
        <fullName evidence="11">Regulatory protein MsrR</fullName>
    </recommendedName>
</protein>
<evidence type="ECO:0000256" key="9">
    <source>
        <dbReference type="ARBA" id="ARBA00023163"/>
    </source>
</evidence>
<comment type="caution">
    <text evidence="14">The sequence shown here is derived from an EMBL/GenBank/DDBJ whole genome shotgun (WGS) entry which is preliminary data.</text>
</comment>
<feature type="domain" description="Cell envelope-related transcriptional attenuator" evidence="13">
    <location>
        <begin position="91"/>
        <end position="234"/>
    </location>
</feature>
<evidence type="ECO:0000259" key="13">
    <source>
        <dbReference type="Pfam" id="PF03816"/>
    </source>
</evidence>
<dbReference type="PANTHER" id="PTHR33392:SF8">
    <property type="entry name" value="REGULATORY PROTEIN MSRR"/>
    <property type="match status" value="1"/>
</dbReference>
<evidence type="ECO:0000256" key="6">
    <source>
        <dbReference type="ARBA" id="ARBA00022989"/>
    </source>
</evidence>
<evidence type="ECO:0000256" key="1">
    <source>
        <dbReference type="ARBA" id="ARBA00004401"/>
    </source>
</evidence>
<comment type="similarity">
    <text evidence="2">Belongs to the LytR/CpsA/Psr (LCP) family.</text>
</comment>
<keyword evidence="6 12" id="KW-1133">Transmembrane helix</keyword>
<keyword evidence="4 12" id="KW-0812">Transmembrane</keyword>
<accession>A0A2N3LKJ1</accession>
<comment type="function">
    <text evidence="10">Involved in SarA attenuation. Affects resistance to oxacillin and teicoplanin, as well as the synthesis of virulence factors.</text>
</comment>
<organism evidence="14 15">
    <name type="scientific">Heyndrickxia camelliae</name>
    <dbReference type="NCBI Taxonomy" id="1707093"/>
    <lineage>
        <taxon>Bacteria</taxon>
        <taxon>Bacillati</taxon>
        <taxon>Bacillota</taxon>
        <taxon>Bacilli</taxon>
        <taxon>Bacillales</taxon>
        <taxon>Bacillaceae</taxon>
        <taxon>Heyndrickxia</taxon>
    </lineage>
</organism>
<evidence type="ECO:0000256" key="12">
    <source>
        <dbReference type="SAM" id="Phobius"/>
    </source>
</evidence>
<evidence type="ECO:0000313" key="14">
    <source>
        <dbReference type="EMBL" id="PKR85059.1"/>
    </source>
</evidence>
<gene>
    <name evidence="14" type="ORF">CWO92_09835</name>
</gene>
<evidence type="ECO:0000256" key="10">
    <source>
        <dbReference type="ARBA" id="ARBA00037178"/>
    </source>
</evidence>
<reference evidence="14 15" key="1">
    <citation type="submission" date="2017-11" db="EMBL/GenBank/DDBJ databases">
        <title>Bacillus camelliae sp. nov., isolated from pu'er tea.</title>
        <authorList>
            <person name="Niu L."/>
        </authorList>
    </citation>
    <scope>NUCLEOTIDE SEQUENCE [LARGE SCALE GENOMIC DNA]</scope>
    <source>
        <strain evidence="14 15">7578-1</strain>
    </source>
</reference>
<keyword evidence="5" id="KW-0735">Signal-anchor</keyword>
<evidence type="ECO:0000256" key="3">
    <source>
        <dbReference type="ARBA" id="ARBA00022475"/>
    </source>
</evidence>
<keyword evidence="9" id="KW-0804">Transcription</keyword>
<dbReference type="GO" id="GO:0071555">
    <property type="term" value="P:cell wall organization"/>
    <property type="evidence" value="ECO:0007669"/>
    <property type="project" value="UniProtKB-KW"/>
</dbReference>
<evidence type="ECO:0000256" key="11">
    <source>
        <dbReference type="ARBA" id="ARBA00040752"/>
    </source>
</evidence>
<dbReference type="AlphaFoldDB" id="A0A2N3LKJ1"/>
<comment type="subcellular location">
    <subcellularLocation>
        <location evidence="1">Cell membrane</location>
        <topology evidence="1">Single-pass type II membrane protein</topology>
    </subcellularLocation>
</comment>
<evidence type="ECO:0000256" key="2">
    <source>
        <dbReference type="ARBA" id="ARBA00006068"/>
    </source>
</evidence>
<dbReference type="InterPro" id="IPR050922">
    <property type="entry name" value="LytR/CpsA/Psr_CW_biosynth"/>
</dbReference>
<evidence type="ECO:0000256" key="7">
    <source>
        <dbReference type="ARBA" id="ARBA00023015"/>
    </source>
</evidence>
<dbReference type="OrthoDB" id="9782542at2"/>
<proteinExistence type="inferred from homology"/>
<keyword evidence="7" id="KW-0805">Transcription regulation</keyword>
<sequence length="320" mass="36170">MNLKRERKMQKRKRRRRVRWGRVISVLLVFAFIGVGIYAIMEYYQGTRIAKAGNFSDDNKNAKSFQGEEVKFGKINVLLLGSDSRGEKHARTDSIMIAHYDQNTHEPKLISIMRDSFVDIPGYGRQKINAAYAIGGTELLRKTIKENFGIDINYYAVVDFKGFEKVVDVIAPKGIEVDVPSKMSYGIGMTLQPGKQVLHGDKLLGYVRFRHDNLSDFGRVQRQQEVIEKLKDQAMSMTSLLKLPKILGVINPYLDTDLDTPTLFTLGKDLLTNKSSKVQTLRIPVNGSYTNETYDNVGAVLNIDLAQNKHALDEFLSSNS</sequence>
<evidence type="ECO:0000313" key="15">
    <source>
        <dbReference type="Proteomes" id="UP000233440"/>
    </source>
</evidence>
<dbReference type="Pfam" id="PF03816">
    <property type="entry name" value="LytR_cpsA_psr"/>
    <property type="match status" value="1"/>
</dbReference>
<dbReference type="NCBIfam" id="TIGR00350">
    <property type="entry name" value="lytR_cpsA_psr"/>
    <property type="match status" value="1"/>
</dbReference>
<dbReference type="EMBL" id="PIQO01000006">
    <property type="protein sequence ID" value="PKR85059.1"/>
    <property type="molecule type" value="Genomic_DNA"/>
</dbReference>
<keyword evidence="15" id="KW-1185">Reference proteome</keyword>
<dbReference type="GO" id="GO:0005886">
    <property type="term" value="C:plasma membrane"/>
    <property type="evidence" value="ECO:0007669"/>
    <property type="project" value="UniProtKB-SubCell"/>
</dbReference>
<evidence type="ECO:0000256" key="4">
    <source>
        <dbReference type="ARBA" id="ARBA00022692"/>
    </source>
</evidence>
<evidence type="ECO:0000256" key="8">
    <source>
        <dbReference type="ARBA" id="ARBA00023136"/>
    </source>
</evidence>
<feature type="transmembrane region" description="Helical" evidence="12">
    <location>
        <begin position="20"/>
        <end position="41"/>
    </location>
</feature>
<keyword evidence="3" id="KW-1003">Cell membrane</keyword>
<name>A0A2N3LKJ1_9BACI</name>
<dbReference type="PANTHER" id="PTHR33392">
    <property type="entry name" value="POLYISOPRENYL-TEICHOIC ACID--PEPTIDOGLYCAN TEICHOIC ACID TRANSFERASE TAGU"/>
    <property type="match status" value="1"/>
</dbReference>
<keyword evidence="8 12" id="KW-0472">Membrane</keyword>
<dbReference type="InterPro" id="IPR004474">
    <property type="entry name" value="LytR_CpsA_psr"/>
</dbReference>
<evidence type="ECO:0000256" key="5">
    <source>
        <dbReference type="ARBA" id="ARBA00022968"/>
    </source>
</evidence>